<reference evidence="2" key="1">
    <citation type="submission" date="2022-11" db="UniProtKB">
        <authorList>
            <consortium name="WormBaseParasite"/>
        </authorList>
    </citation>
    <scope>IDENTIFICATION</scope>
</reference>
<protein>
    <submittedName>
        <fullName evidence="2">Uncharacterized protein</fullName>
    </submittedName>
</protein>
<evidence type="ECO:0000313" key="2">
    <source>
        <dbReference type="WBParaSite" id="PS1159_v2.g14492.t1"/>
    </source>
</evidence>
<accession>A0AC35F6P3</accession>
<organism evidence="1 2">
    <name type="scientific">Panagrolaimus sp. PS1159</name>
    <dbReference type="NCBI Taxonomy" id="55785"/>
    <lineage>
        <taxon>Eukaryota</taxon>
        <taxon>Metazoa</taxon>
        <taxon>Ecdysozoa</taxon>
        <taxon>Nematoda</taxon>
        <taxon>Chromadorea</taxon>
        <taxon>Rhabditida</taxon>
        <taxon>Tylenchina</taxon>
        <taxon>Panagrolaimomorpha</taxon>
        <taxon>Panagrolaimoidea</taxon>
        <taxon>Panagrolaimidae</taxon>
        <taxon>Panagrolaimus</taxon>
    </lineage>
</organism>
<name>A0AC35F6P3_9BILA</name>
<sequence>MVYLVKNGSELAAIHYKIDENDLTNFEKVFSIPLPVHPKLDFKNEFYELIFHNSKYNFVESRYPSFTSYGKFIFLFFGFGGTGGLHGVWSTKKQPTSNLDMLGNGDSLRYLCFLDSDYFENGEPVGKFIPKSPSEYSPKCQEETSYLGAFIAFAVID</sequence>
<proteinExistence type="predicted"/>
<dbReference type="Proteomes" id="UP000887580">
    <property type="component" value="Unplaced"/>
</dbReference>
<evidence type="ECO:0000313" key="1">
    <source>
        <dbReference type="Proteomes" id="UP000887580"/>
    </source>
</evidence>
<dbReference type="WBParaSite" id="PS1159_v2.g14492.t1">
    <property type="protein sequence ID" value="PS1159_v2.g14492.t1"/>
    <property type="gene ID" value="PS1159_v2.g14492"/>
</dbReference>